<protein>
    <recommendedName>
        <fullName evidence="5">Eukaryotic translation initiation factor 3 subunit G</fullName>
        <shortName evidence="5">eIF3g</shortName>
    </recommendedName>
    <alternativeName>
        <fullName evidence="5">Eukaryotic translation initiation factor 3 RNA-binding subunit</fullName>
        <shortName evidence="5">eIF-3 RNA-binding subunit</shortName>
    </alternativeName>
    <alternativeName>
        <fullName evidence="5">Eukaryotic translation initiation factor 3 subunit 4</fullName>
    </alternativeName>
</protein>
<evidence type="ECO:0000256" key="6">
    <source>
        <dbReference type="PROSITE-ProRule" id="PRU00176"/>
    </source>
</evidence>
<feature type="domain" description="RRM" evidence="8">
    <location>
        <begin position="198"/>
        <end position="280"/>
    </location>
</feature>
<keyword evidence="10" id="KW-1185">Reference proteome</keyword>
<evidence type="ECO:0000256" key="3">
    <source>
        <dbReference type="ARBA" id="ARBA00022884"/>
    </source>
</evidence>
<dbReference type="EMBL" id="JAUCMV010000005">
    <property type="protein sequence ID" value="KAK0393315.1"/>
    <property type="molecule type" value="Genomic_DNA"/>
</dbReference>
<dbReference type="AlphaFoldDB" id="A0AA39GTK0"/>
<accession>A0AA39GTK0</accession>
<dbReference type="Proteomes" id="UP001175271">
    <property type="component" value="Unassembled WGS sequence"/>
</dbReference>
<dbReference type="InterPro" id="IPR034240">
    <property type="entry name" value="eIF3G_RRM"/>
</dbReference>
<organism evidence="9 10">
    <name type="scientific">Steinernema hermaphroditum</name>
    <dbReference type="NCBI Taxonomy" id="289476"/>
    <lineage>
        <taxon>Eukaryota</taxon>
        <taxon>Metazoa</taxon>
        <taxon>Ecdysozoa</taxon>
        <taxon>Nematoda</taxon>
        <taxon>Chromadorea</taxon>
        <taxon>Rhabditida</taxon>
        <taxon>Tylenchina</taxon>
        <taxon>Panagrolaimomorpha</taxon>
        <taxon>Strongyloidoidea</taxon>
        <taxon>Steinernematidae</taxon>
        <taxon>Steinernema</taxon>
    </lineage>
</organism>
<feature type="compositionally biased region" description="Basic and acidic residues" evidence="7">
    <location>
        <begin position="161"/>
        <end position="170"/>
    </location>
</feature>
<dbReference type="HAMAP" id="MF_03006">
    <property type="entry name" value="eIF3g"/>
    <property type="match status" value="1"/>
</dbReference>
<comment type="subcellular location">
    <subcellularLocation>
        <location evidence="5">Cytoplasm</location>
    </subcellularLocation>
</comment>
<evidence type="ECO:0000256" key="5">
    <source>
        <dbReference type="HAMAP-Rule" id="MF_03006"/>
    </source>
</evidence>
<evidence type="ECO:0000259" key="8">
    <source>
        <dbReference type="PROSITE" id="PS50102"/>
    </source>
</evidence>
<sequence length="283" mass="31937">MAAPTTATATPLPNLSTIGSWAEAVENDAQGRQEVTKDGIKTVTELVDEKDGKYKVITKFKVITKKVPKEVAERKEWKKFGGCKNDGAGPQVSTTYVAEEIQMQFTRNRAGEQQLESEERNKAPREKGTTRPHCRYCKADDHWSVQCPYKEMYARDEDKELEGDASKDLGGRPNKYIPPSARGDRGVGPSGERRCDDYTCRVTNLPEDYEANDLDLRLRDMFASCGKIDRIFLARDKNTGRPKGFAFVTYFCREDAERAIGRFNGAKLDHLILKVEWAKPSNN</sequence>
<reference evidence="9" key="1">
    <citation type="submission" date="2023-06" db="EMBL/GenBank/DDBJ databases">
        <title>Genomic analysis of the entomopathogenic nematode Steinernema hermaphroditum.</title>
        <authorList>
            <person name="Schwarz E.M."/>
            <person name="Heppert J.K."/>
            <person name="Baniya A."/>
            <person name="Schwartz H.T."/>
            <person name="Tan C.-H."/>
            <person name="Antoshechkin I."/>
            <person name="Sternberg P.W."/>
            <person name="Goodrich-Blair H."/>
            <person name="Dillman A.R."/>
        </authorList>
    </citation>
    <scope>NUCLEOTIDE SEQUENCE</scope>
    <source>
        <strain evidence="9">PS9179</strain>
        <tissue evidence="9">Whole animal</tissue>
    </source>
</reference>
<keyword evidence="1 5" id="KW-0963">Cytoplasm</keyword>
<dbReference type="CDD" id="cd12933">
    <property type="entry name" value="eIF3G"/>
    <property type="match status" value="1"/>
</dbReference>
<proteinExistence type="inferred from homology"/>
<feature type="region of interest" description="Disordered" evidence="7">
    <location>
        <begin position="108"/>
        <end position="131"/>
    </location>
</feature>
<dbReference type="InterPro" id="IPR017334">
    <property type="entry name" value="eIF3_g"/>
</dbReference>
<dbReference type="GO" id="GO:0005852">
    <property type="term" value="C:eukaryotic translation initiation factor 3 complex"/>
    <property type="evidence" value="ECO:0007669"/>
    <property type="project" value="UniProtKB-UniRule"/>
</dbReference>
<dbReference type="Pfam" id="PF00076">
    <property type="entry name" value="RRM_1"/>
    <property type="match status" value="1"/>
</dbReference>
<gene>
    <name evidence="9" type="ORF">QR680_000147</name>
</gene>
<comment type="similarity">
    <text evidence="5">Belongs to the eIF-3 subunit G family.</text>
</comment>
<name>A0AA39GTK0_9BILA</name>
<dbReference type="GO" id="GO:0016282">
    <property type="term" value="C:eukaryotic 43S preinitiation complex"/>
    <property type="evidence" value="ECO:0007669"/>
    <property type="project" value="UniProtKB-UniRule"/>
</dbReference>
<comment type="caution">
    <text evidence="9">The sequence shown here is derived from an EMBL/GenBank/DDBJ whole genome shotgun (WGS) entry which is preliminary data.</text>
</comment>
<dbReference type="GO" id="GO:0033290">
    <property type="term" value="C:eukaryotic 48S preinitiation complex"/>
    <property type="evidence" value="ECO:0007669"/>
    <property type="project" value="UniProtKB-UniRule"/>
</dbReference>
<feature type="region of interest" description="Disordered" evidence="7">
    <location>
        <begin position="161"/>
        <end position="192"/>
    </location>
</feature>
<evidence type="ECO:0000313" key="10">
    <source>
        <dbReference type="Proteomes" id="UP001175271"/>
    </source>
</evidence>
<comment type="subunit">
    <text evidence="5">Component of the eukaryotic translation initiation factor 3 (eIF-3) complex.</text>
</comment>
<feature type="compositionally biased region" description="Basic and acidic residues" evidence="7">
    <location>
        <begin position="117"/>
        <end position="129"/>
    </location>
</feature>
<dbReference type="InterPro" id="IPR000504">
    <property type="entry name" value="RRM_dom"/>
</dbReference>
<dbReference type="InterPro" id="IPR012677">
    <property type="entry name" value="Nucleotide-bd_a/b_plait_sf"/>
</dbReference>
<dbReference type="PROSITE" id="PS50102">
    <property type="entry name" value="RRM"/>
    <property type="match status" value="1"/>
</dbReference>
<dbReference type="InterPro" id="IPR024675">
    <property type="entry name" value="eIF3g_N"/>
</dbReference>
<keyword evidence="3 6" id="KW-0694">RNA-binding</keyword>
<dbReference type="GO" id="GO:0003723">
    <property type="term" value="F:RNA binding"/>
    <property type="evidence" value="ECO:0007669"/>
    <property type="project" value="UniProtKB-UniRule"/>
</dbReference>
<evidence type="ECO:0000313" key="9">
    <source>
        <dbReference type="EMBL" id="KAK0393315.1"/>
    </source>
</evidence>
<dbReference type="Pfam" id="PF12353">
    <property type="entry name" value="eIF3g"/>
    <property type="match status" value="1"/>
</dbReference>
<dbReference type="CDD" id="cd12408">
    <property type="entry name" value="RRM_eIF3G_like"/>
    <property type="match status" value="1"/>
</dbReference>
<dbReference type="Gene3D" id="3.30.70.330">
    <property type="match status" value="1"/>
</dbReference>
<dbReference type="GO" id="GO:0003743">
    <property type="term" value="F:translation initiation factor activity"/>
    <property type="evidence" value="ECO:0007669"/>
    <property type="project" value="UniProtKB-UniRule"/>
</dbReference>
<dbReference type="GO" id="GO:0001732">
    <property type="term" value="P:formation of cytoplasmic translation initiation complex"/>
    <property type="evidence" value="ECO:0007669"/>
    <property type="project" value="UniProtKB-UniRule"/>
</dbReference>
<evidence type="ECO:0000256" key="1">
    <source>
        <dbReference type="ARBA" id="ARBA00022490"/>
    </source>
</evidence>
<keyword evidence="2 5" id="KW-0396">Initiation factor</keyword>
<dbReference type="PANTHER" id="PTHR10352">
    <property type="entry name" value="EUKARYOTIC TRANSLATION INITIATION FACTOR 3 SUBUNIT G"/>
    <property type="match status" value="1"/>
</dbReference>
<evidence type="ECO:0000256" key="4">
    <source>
        <dbReference type="ARBA" id="ARBA00022917"/>
    </source>
</evidence>
<dbReference type="SMART" id="SM00360">
    <property type="entry name" value="RRM"/>
    <property type="match status" value="1"/>
</dbReference>
<dbReference type="SUPFAM" id="SSF54928">
    <property type="entry name" value="RNA-binding domain, RBD"/>
    <property type="match status" value="1"/>
</dbReference>
<keyword evidence="4 5" id="KW-0648">Protein biosynthesis</keyword>
<comment type="function">
    <text evidence="5">RNA-binding component of the eukaryotic translation initiation factor 3 (eIF-3) complex, which is involved in protein synthesis of a specialized repertoire of mRNAs and, together with other initiation factors, stimulates binding of mRNA and methionyl-tRNAi to the 40S ribosome. The eIF-3 complex specifically targets and initiates translation of a subset of mRNAs involved in cell proliferation. This subunit can bind 18S rRNA.</text>
</comment>
<dbReference type="InterPro" id="IPR035979">
    <property type="entry name" value="RBD_domain_sf"/>
</dbReference>
<evidence type="ECO:0000256" key="2">
    <source>
        <dbReference type="ARBA" id="ARBA00022540"/>
    </source>
</evidence>
<dbReference type="PIRSF" id="PIRSF037949">
    <property type="entry name" value="Transl_init_eIF-3_RNA-bind"/>
    <property type="match status" value="1"/>
</dbReference>
<evidence type="ECO:0000256" key="7">
    <source>
        <dbReference type="SAM" id="MobiDB-lite"/>
    </source>
</evidence>